<comment type="caution">
    <text evidence="1">The sequence shown here is derived from an EMBL/GenBank/DDBJ whole genome shotgun (WGS) entry which is preliminary data.</text>
</comment>
<dbReference type="Proteomes" id="UP001432322">
    <property type="component" value="Unassembled WGS sequence"/>
</dbReference>
<protein>
    <submittedName>
        <fullName evidence="1">Uncharacterized protein</fullName>
    </submittedName>
</protein>
<name>A0AAV5WPY5_9BILA</name>
<evidence type="ECO:0000313" key="1">
    <source>
        <dbReference type="EMBL" id="GMT34351.1"/>
    </source>
</evidence>
<keyword evidence="2" id="KW-1185">Reference proteome</keyword>
<organism evidence="1 2">
    <name type="scientific">Pristionchus fissidentatus</name>
    <dbReference type="NCBI Taxonomy" id="1538716"/>
    <lineage>
        <taxon>Eukaryota</taxon>
        <taxon>Metazoa</taxon>
        <taxon>Ecdysozoa</taxon>
        <taxon>Nematoda</taxon>
        <taxon>Chromadorea</taxon>
        <taxon>Rhabditida</taxon>
        <taxon>Rhabditina</taxon>
        <taxon>Diplogasteromorpha</taxon>
        <taxon>Diplogasteroidea</taxon>
        <taxon>Neodiplogasteridae</taxon>
        <taxon>Pristionchus</taxon>
    </lineage>
</organism>
<dbReference type="EMBL" id="BTSY01000006">
    <property type="protein sequence ID" value="GMT34351.1"/>
    <property type="molecule type" value="Genomic_DNA"/>
</dbReference>
<sequence length="112" mass="11151">MVPSVAASCLEVAALERALAVTVLGEDVLARAIAAVPLSHRQHCVVGNLGAGSAAVDVGDVAHETLGVAANVGVRVVLDLVLVRVGDGSKVLDVVGLGALDTVDYIGSSDGR</sequence>
<accession>A0AAV5WPY5</accession>
<dbReference type="AlphaFoldDB" id="A0AAV5WPY5"/>
<evidence type="ECO:0000313" key="2">
    <source>
        <dbReference type="Proteomes" id="UP001432322"/>
    </source>
</evidence>
<proteinExistence type="predicted"/>
<reference evidence="1" key="1">
    <citation type="submission" date="2023-10" db="EMBL/GenBank/DDBJ databases">
        <title>Genome assembly of Pristionchus species.</title>
        <authorList>
            <person name="Yoshida K."/>
            <person name="Sommer R.J."/>
        </authorList>
    </citation>
    <scope>NUCLEOTIDE SEQUENCE</scope>
    <source>
        <strain evidence="1">RS5133</strain>
    </source>
</reference>
<gene>
    <name evidence="1" type="ORF">PFISCL1PPCAC_25648</name>
</gene>